<keyword evidence="3" id="KW-1185">Reference proteome</keyword>
<dbReference type="Pfam" id="PF13649">
    <property type="entry name" value="Methyltransf_25"/>
    <property type="match status" value="1"/>
</dbReference>
<accession>A0AAW6TPG7</accession>
<sequence>MSAMDYERVARFYDSYVQTDMDVPFFLREAKKAVGPVLELTAGTGRVSIPLLLAGIDVTCVDSSPAMLGVLRDKLRAEELSTEVIQADMCELSLNRRFDLIFVPFHSFAEITDPTQQRQALSRIHDHLSDEGRFICTLRNPPVRLQSVTGRRRELGNFPLPDGNMLSLSSVEYYDPVSKSVSGSQFYDVRRWDGCLLASMTVDLHFCLYSHYDFQSLAEAAGFVPVHLYGDYSYGPFEPEVSPFMIWVLRRVRAETV</sequence>
<keyword evidence="2" id="KW-0808">Transferase</keyword>
<dbReference type="Gene3D" id="3.40.50.150">
    <property type="entry name" value="Vaccinia Virus protein VP39"/>
    <property type="match status" value="1"/>
</dbReference>
<comment type="caution">
    <text evidence="2">The sequence shown here is derived from an EMBL/GenBank/DDBJ whole genome shotgun (WGS) entry which is preliminary data.</text>
</comment>
<dbReference type="SUPFAM" id="SSF53335">
    <property type="entry name" value="S-adenosyl-L-methionine-dependent methyltransferases"/>
    <property type="match status" value="1"/>
</dbReference>
<dbReference type="InterPro" id="IPR029063">
    <property type="entry name" value="SAM-dependent_MTases_sf"/>
</dbReference>
<name>A0AAW6TPG7_9BACT</name>
<reference evidence="2" key="1">
    <citation type="submission" date="2023-05" db="EMBL/GenBank/DDBJ databases">
        <title>Anaerotaeda fermentans gen. nov., sp. nov., a novel anaerobic planctomycete of the new family within the order Sedimentisphaerales isolated from Taman Peninsula, Russia.</title>
        <authorList>
            <person name="Khomyakova M.A."/>
            <person name="Merkel A.Y."/>
            <person name="Slobodkin A.I."/>
        </authorList>
    </citation>
    <scope>NUCLEOTIDE SEQUENCE</scope>
    <source>
        <strain evidence="2">M17dextr</strain>
    </source>
</reference>
<keyword evidence="2" id="KW-0489">Methyltransferase</keyword>
<evidence type="ECO:0000313" key="3">
    <source>
        <dbReference type="Proteomes" id="UP001431776"/>
    </source>
</evidence>
<dbReference type="InterPro" id="IPR041698">
    <property type="entry name" value="Methyltransf_25"/>
</dbReference>
<gene>
    <name evidence="2" type="ORF">QJ522_01015</name>
</gene>
<dbReference type="CDD" id="cd02440">
    <property type="entry name" value="AdoMet_MTases"/>
    <property type="match status" value="1"/>
</dbReference>
<dbReference type="GO" id="GO:0008168">
    <property type="term" value="F:methyltransferase activity"/>
    <property type="evidence" value="ECO:0007669"/>
    <property type="project" value="UniProtKB-KW"/>
</dbReference>
<protein>
    <submittedName>
        <fullName evidence="2">Class I SAM-dependent methyltransferase</fullName>
        <ecNumber evidence="2">2.1.1.-</ecNumber>
    </submittedName>
</protein>
<evidence type="ECO:0000259" key="1">
    <source>
        <dbReference type="Pfam" id="PF13649"/>
    </source>
</evidence>
<organism evidence="2 3">
    <name type="scientific">Anaerobaca lacustris</name>
    <dbReference type="NCBI Taxonomy" id="3044600"/>
    <lineage>
        <taxon>Bacteria</taxon>
        <taxon>Pseudomonadati</taxon>
        <taxon>Planctomycetota</taxon>
        <taxon>Phycisphaerae</taxon>
        <taxon>Sedimentisphaerales</taxon>
        <taxon>Anaerobacaceae</taxon>
        <taxon>Anaerobaca</taxon>
    </lineage>
</organism>
<dbReference type="EMBL" id="JASCXX010000001">
    <property type="protein sequence ID" value="MDI6447606.1"/>
    <property type="molecule type" value="Genomic_DNA"/>
</dbReference>
<dbReference type="RefSeq" id="WP_349243016.1">
    <property type="nucleotide sequence ID" value="NZ_JASCXX010000001.1"/>
</dbReference>
<dbReference type="Gene3D" id="2.20.25.110">
    <property type="entry name" value="S-adenosyl-L-methionine-dependent methyltransferases"/>
    <property type="match status" value="1"/>
</dbReference>
<dbReference type="GO" id="GO:0032259">
    <property type="term" value="P:methylation"/>
    <property type="evidence" value="ECO:0007669"/>
    <property type="project" value="UniProtKB-KW"/>
</dbReference>
<dbReference type="EC" id="2.1.1.-" evidence="2"/>
<proteinExistence type="predicted"/>
<dbReference type="AlphaFoldDB" id="A0AAW6TPG7"/>
<evidence type="ECO:0000313" key="2">
    <source>
        <dbReference type="EMBL" id="MDI6447606.1"/>
    </source>
</evidence>
<feature type="domain" description="Methyltransferase" evidence="1">
    <location>
        <begin position="37"/>
        <end position="132"/>
    </location>
</feature>
<dbReference type="Proteomes" id="UP001431776">
    <property type="component" value="Unassembled WGS sequence"/>
</dbReference>